<comment type="caution">
    <text evidence="2">The sequence shown here is derived from an EMBL/GenBank/DDBJ whole genome shotgun (WGS) entry which is preliminary data.</text>
</comment>
<gene>
    <name evidence="2" type="ORF">DI598_03805</name>
</gene>
<organism evidence="2 3">
    <name type="scientific">Pseudopedobacter saltans</name>
    <dbReference type="NCBI Taxonomy" id="151895"/>
    <lineage>
        <taxon>Bacteria</taxon>
        <taxon>Pseudomonadati</taxon>
        <taxon>Bacteroidota</taxon>
        <taxon>Sphingobacteriia</taxon>
        <taxon>Sphingobacteriales</taxon>
        <taxon>Sphingobacteriaceae</taxon>
        <taxon>Pseudopedobacter</taxon>
    </lineage>
</organism>
<sequence length="240" mass="27037">MLHNKKNIGKGFFCFFAVILFSFIGKNKVFAQNDRPGKDTVLAWDSSGKPVAVFDSTSFASIEKPKPHNPKKATMRSLILPGWGQAYNKQYWKIPIVWGALAIPGTAFIRNNNWYKDAASVYNIVYGKTQGTAQNASEISALLSGHKDYQEYWDNLYANNSATATTNFLSTVQSNRNYYRRNRDYSVLWLLILWGVNVADATVFGHLKDFDISPNLSMEVNPTYLQSVRGPGLSLVFNLK</sequence>
<name>A0A2W5F4Z1_9SPHI</name>
<dbReference type="Pfam" id="PF18935">
    <property type="entry name" value="DUF5683"/>
    <property type="match status" value="1"/>
</dbReference>
<reference evidence="2 3" key="1">
    <citation type="submission" date="2017-11" db="EMBL/GenBank/DDBJ databases">
        <title>Infants hospitalized years apart are colonized by the same room-sourced microbial strains.</title>
        <authorList>
            <person name="Brooks B."/>
            <person name="Olm M.R."/>
            <person name="Firek B.A."/>
            <person name="Baker R."/>
            <person name="Thomas B.C."/>
            <person name="Morowitz M.J."/>
            <person name="Banfield J.F."/>
        </authorList>
    </citation>
    <scope>NUCLEOTIDE SEQUENCE [LARGE SCALE GENOMIC DNA]</scope>
    <source>
        <strain evidence="2">S2_009_000_R2_76</strain>
    </source>
</reference>
<dbReference type="InterPro" id="IPR043738">
    <property type="entry name" value="DUF5683"/>
</dbReference>
<proteinExistence type="predicted"/>
<dbReference type="EMBL" id="QFOI01000039">
    <property type="protein sequence ID" value="PZP51191.1"/>
    <property type="molecule type" value="Genomic_DNA"/>
</dbReference>
<accession>A0A2W5F4Z1</accession>
<evidence type="ECO:0000313" key="2">
    <source>
        <dbReference type="EMBL" id="PZP51191.1"/>
    </source>
</evidence>
<evidence type="ECO:0000259" key="1">
    <source>
        <dbReference type="Pfam" id="PF18935"/>
    </source>
</evidence>
<evidence type="ECO:0000313" key="3">
    <source>
        <dbReference type="Proteomes" id="UP000249645"/>
    </source>
</evidence>
<dbReference type="AlphaFoldDB" id="A0A2W5F4Z1"/>
<protein>
    <recommendedName>
        <fullName evidence="1">DUF5683 domain-containing protein</fullName>
    </recommendedName>
</protein>
<dbReference type="Proteomes" id="UP000249645">
    <property type="component" value="Unassembled WGS sequence"/>
</dbReference>
<feature type="domain" description="DUF5683" evidence="1">
    <location>
        <begin position="67"/>
        <end position="237"/>
    </location>
</feature>